<proteinExistence type="inferred from homology"/>
<dbReference type="InterPro" id="IPR001128">
    <property type="entry name" value="Cyt_P450"/>
</dbReference>
<reference evidence="7 8" key="1">
    <citation type="submission" date="2023-01" db="EMBL/GenBank/DDBJ databases">
        <title>Analysis of 21 Apiospora genomes using comparative genomics revels a genus with tremendous synthesis potential of carbohydrate active enzymes and secondary metabolites.</title>
        <authorList>
            <person name="Sorensen T."/>
        </authorList>
    </citation>
    <scope>NUCLEOTIDE SEQUENCE [LARGE SCALE GENOMIC DNA]</scope>
    <source>
        <strain evidence="7 8">CBS 83171</strain>
    </source>
</reference>
<keyword evidence="6" id="KW-0503">Monooxygenase</keyword>
<keyword evidence="3 6" id="KW-0349">Heme</keyword>
<accession>A0ABR1UYT0</accession>
<evidence type="ECO:0000256" key="4">
    <source>
        <dbReference type="ARBA" id="ARBA00022723"/>
    </source>
</evidence>
<gene>
    <name evidence="7" type="ORF">PG996_008747</name>
</gene>
<dbReference type="PRINTS" id="PR00463">
    <property type="entry name" value="EP450I"/>
</dbReference>
<dbReference type="CDD" id="cd11058">
    <property type="entry name" value="CYP60B-like"/>
    <property type="match status" value="1"/>
</dbReference>
<dbReference type="InterPro" id="IPR002401">
    <property type="entry name" value="Cyt_P450_E_grp-I"/>
</dbReference>
<comment type="caution">
    <text evidence="7">The sequence shown here is derived from an EMBL/GenBank/DDBJ whole genome shotgun (WGS) entry which is preliminary data.</text>
</comment>
<evidence type="ECO:0000313" key="7">
    <source>
        <dbReference type="EMBL" id="KAK8064095.1"/>
    </source>
</evidence>
<evidence type="ECO:0000313" key="8">
    <source>
        <dbReference type="Proteomes" id="UP001446871"/>
    </source>
</evidence>
<comment type="similarity">
    <text evidence="2 6">Belongs to the cytochrome P450 family.</text>
</comment>
<keyword evidence="6" id="KW-0560">Oxidoreductase</keyword>
<dbReference type="EMBL" id="JAQQWM010000005">
    <property type="protein sequence ID" value="KAK8064095.1"/>
    <property type="molecule type" value="Genomic_DNA"/>
</dbReference>
<protein>
    <submittedName>
        <fullName evidence="7">Uncharacterized protein</fullName>
    </submittedName>
</protein>
<dbReference type="InterPro" id="IPR017972">
    <property type="entry name" value="Cyt_P450_CS"/>
</dbReference>
<dbReference type="Pfam" id="PF00067">
    <property type="entry name" value="p450"/>
    <property type="match status" value="1"/>
</dbReference>
<dbReference type="SUPFAM" id="SSF48264">
    <property type="entry name" value="Cytochrome P450"/>
    <property type="match status" value="1"/>
</dbReference>
<evidence type="ECO:0000256" key="1">
    <source>
        <dbReference type="ARBA" id="ARBA00001971"/>
    </source>
</evidence>
<dbReference type="PRINTS" id="PR00385">
    <property type="entry name" value="P450"/>
</dbReference>
<evidence type="ECO:0000256" key="3">
    <source>
        <dbReference type="ARBA" id="ARBA00022617"/>
    </source>
</evidence>
<dbReference type="Gene3D" id="1.10.630.10">
    <property type="entry name" value="Cytochrome P450"/>
    <property type="match status" value="1"/>
</dbReference>
<evidence type="ECO:0000256" key="5">
    <source>
        <dbReference type="ARBA" id="ARBA00023004"/>
    </source>
</evidence>
<keyword evidence="8" id="KW-1185">Reference proteome</keyword>
<dbReference type="PANTHER" id="PTHR24305:SF210">
    <property type="entry name" value="CYTOCHROME P450 MONOOXYGENASE ASQL-RELATED"/>
    <property type="match status" value="1"/>
</dbReference>
<keyword evidence="5 6" id="KW-0408">Iron</keyword>
<name>A0ABR1UYT0_9PEZI</name>
<keyword evidence="4 6" id="KW-0479">Metal-binding</keyword>
<dbReference type="PANTHER" id="PTHR24305">
    <property type="entry name" value="CYTOCHROME P450"/>
    <property type="match status" value="1"/>
</dbReference>
<dbReference type="InterPro" id="IPR036396">
    <property type="entry name" value="Cyt_P450_sf"/>
</dbReference>
<dbReference type="InterPro" id="IPR050121">
    <property type="entry name" value="Cytochrome_P450_monoxygenase"/>
</dbReference>
<comment type="cofactor">
    <cofactor evidence="1">
        <name>heme</name>
        <dbReference type="ChEBI" id="CHEBI:30413"/>
    </cofactor>
</comment>
<sequence length="429" mass="49126">MTKLHQTYGTVVRFGPNDISYSDGRAWRDIFLVRKGKRENTKVVRFFWPTAKGVNTLVMEPDKDRHAALRQVFSPAFSEQALRRQEPILRRYADLMVARARRSAGAATVNMAELFNFTTFDITAELAFGESLGLLEKDGHSEWLATVFNTLRVLPYLQIIEYYPLSRMLFRLFEPKSVTKMRLEHFNHTVTRVNKRLEKGSDKPDLWSLVEASDALSLDDMHVNAELFMTAGSETTASLLTGLTYYLIANSDRMKILSDEIRQAFPSNDAISFEGLANLKYLNACIREGLRIYPPLPSAVPRMIPPGGNEILGRWIPAGTQVSVHGMATYRSPDNFREPDLFAPERWLGDPAYEDDKRSVYQPFSLGPRNCIGMNLAWHEMRLIIAKLLYNFDIESDVGPDWLDQNVFVIWDRKPLVCRLVDVRTYSDK</sequence>
<evidence type="ECO:0000256" key="2">
    <source>
        <dbReference type="ARBA" id="ARBA00010617"/>
    </source>
</evidence>
<dbReference type="PROSITE" id="PS00086">
    <property type="entry name" value="CYTOCHROME_P450"/>
    <property type="match status" value="1"/>
</dbReference>
<evidence type="ECO:0000256" key="6">
    <source>
        <dbReference type="RuleBase" id="RU000461"/>
    </source>
</evidence>
<organism evidence="7 8">
    <name type="scientific">Apiospora saccharicola</name>
    <dbReference type="NCBI Taxonomy" id="335842"/>
    <lineage>
        <taxon>Eukaryota</taxon>
        <taxon>Fungi</taxon>
        <taxon>Dikarya</taxon>
        <taxon>Ascomycota</taxon>
        <taxon>Pezizomycotina</taxon>
        <taxon>Sordariomycetes</taxon>
        <taxon>Xylariomycetidae</taxon>
        <taxon>Amphisphaeriales</taxon>
        <taxon>Apiosporaceae</taxon>
        <taxon>Apiospora</taxon>
    </lineage>
</organism>
<dbReference type="Proteomes" id="UP001446871">
    <property type="component" value="Unassembled WGS sequence"/>
</dbReference>